<proteinExistence type="predicted"/>
<reference evidence="1" key="1">
    <citation type="journal article" date="2019" name="MBio">
        <title>Virus Genomes from Deep Sea Sediments Expand the Ocean Megavirome and Support Independent Origins of Viral Gigantism.</title>
        <authorList>
            <person name="Backstrom D."/>
            <person name="Yutin N."/>
            <person name="Jorgensen S.L."/>
            <person name="Dharamshi J."/>
            <person name="Homa F."/>
            <person name="Zaremba-Niedwiedzka K."/>
            <person name="Spang A."/>
            <person name="Wolf Y.I."/>
            <person name="Koonin E.V."/>
            <person name="Ettema T.J."/>
        </authorList>
    </citation>
    <scope>NUCLEOTIDE SEQUENCE</scope>
</reference>
<name>A0A481YS64_9VIRU</name>
<protein>
    <submittedName>
        <fullName evidence="1">Uncharacterized protein</fullName>
    </submittedName>
</protein>
<organism evidence="1">
    <name type="scientific">Marseillevirus LCMAC101</name>
    <dbReference type="NCBI Taxonomy" id="2506602"/>
    <lineage>
        <taxon>Viruses</taxon>
        <taxon>Varidnaviria</taxon>
        <taxon>Bamfordvirae</taxon>
        <taxon>Nucleocytoviricota</taxon>
        <taxon>Megaviricetes</taxon>
        <taxon>Pimascovirales</taxon>
        <taxon>Pimascovirales incertae sedis</taxon>
        <taxon>Marseilleviridae</taxon>
    </lineage>
</organism>
<gene>
    <name evidence="1" type="ORF">LCMAC101_06570</name>
</gene>
<dbReference type="EMBL" id="MK500329">
    <property type="protein sequence ID" value="QBK86062.1"/>
    <property type="molecule type" value="Genomic_DNA"/>
</dbReference>
<evidence type="ECO:0000313" key="1">
    <source>
        <dbReference type="EMBL" id="QBK86062.1"/>
    </source>
</evidence>
<accession>A0A481YS64</accession>
<sequence>MVSAIFGTRFSSLTNSDLMNVHLSSNEEQKEWAEEVYWRLRNNVFKNGDITGDGEMKIFCYLWHLDLYPREVQSIARSCTVW</sequence>